<sequence length="12" mass="1506">MQGARWQQDRTE</sequence>
<proteinExistence type="predicted"/>
<reference evidence="1" key="2">
    <citation type="journal article" date="2015" name="Data Brief">
        <title>Shoot transcriptome of the giant reed, Arundo donax.</title>
        <authorList>
            <person name="Barrero R.A."/>
            <person name="Guerrero F.D."/>
            <person name="Moolhuijzen P."/>
            <person name="Goolsby J.A."/>
            <person name="Tidwell J."/>
            <person name="Bellgard S.E."/>
            <person name="Bellgard M.I."/>
        </authorList>
    </citation>
    <scope>NUCLEOTIDE SEQUENCE</scope>
    <source>
        <tissue evidence="1">Shoot tissue taken approximately 20 cm above the soil surface</tissue>
    </source>
</reference>
<dbReference type="EMBL" id="GBRH01272314">
    <property type="protein sequence ID" value="JAD25581.1"/>
    <property type="molecule type" value="Transcribed_RNA"/>
</dbReference>
<protein>
    <submittedName>
        <fullName evidence="1">Uncharacterized protein</fullName>
    </submittedName>
</protein>
<evidence type="ECO:0000313" key="1">
    <source>
        <dbReference type="EMBL" id="JAD25581.1"/>
    </source>
</evidence>
<accession>A0A0A8YHV3</accession>
<organism evidence="1">
    <name type="scientific">Arundo donax</name>
    <name type="common">Giant reed</name>
    <name type="synonym">Donax arundinaceus</name>
    <dbReference type="NCBI Taxonomy" id="35708"/>
    <lineage>
        <taxon>Eukaryota</taxon>
        <taxon>Viridiplantae</taxon>
        <taxon>Streptophyta</taxon>
        <taxon>Embryophyta</taxon>
        <taxon>Tracheophyta</taxon>
        <taxon>Spermatophyta</taxon>
        <taxon>Magnoliopsida</taxon>
        <taxon>Liliopsida</taxon>
        <taxon>Poales</taxon>
        <taxon>Poaceae</taxon>
        <taxon>PACMAD clade</taxon>
        <taxon>Arundinoideae</taxon>
        <taxon>Arundineae</taxon>
        <taxon>Arundo</taxon>
    </lineage>
</organism>
<name>A0A0A8YHV3_ARUDO</name>
<reference evidence="1" key="1">
    <citation type="submission" date="2014-09" db="EMBL/GenBank/DDBJ databases">
        <authorList>
            <person name="Magalhaes I.L.F."/>
            <person name="Oliveira U."/>
            <person name="Santos F.R."/>
            <person name="Vidigal T.H.D.A."/>
            <person name="Brescovit A.D."/>
            <person name="Santos A.J."/>
        </authorList>
    </citation>
    <scope>NUCLEOTIDE SEQUENCE</scope>
    <source>
        <tissue evidence="1">Shoot tissue taken approximately 20 cm above the soil surface</tissue>
    </source>
</reference>